<dbReference type="EMBL" id="QKLU01000012">
    <property type="protein sequence ID" value="PYF68477.1"/>
    <property type="molecule type" value="Genomic_DNA"/>
</dbReference>
<dbReference type="GO" id="GO:0016787">
    <property type="term" value="F:hydrolase activity"/>
    <property type="evidence" value="ECO:0007669"/>
    <property type="project" value="UniProtKB-KW"/>
</dbReference>
<dbReference type="Pfam" id="PF00717">
    <property type="entry name" value="Peptidase_S24"/>
    <property type="match status" value="1"/>
</dbReference>
<comment type="caution">
    <text evidence="9">The sequence shown here is derived from an EMBL/GenBank/DDBJ whole genome shotgun (WGS) entry which is preliminary data.</text>
</comment>
<proteinExistence type="inferred from homology"/>
<evidence type="ECO:0000313" key="10">
    <source>
        <dbReference type="Proteomes" id="UP000248198"/>
    </source>
</evidence>
<dbReference type="PANTHER" id="PTHR33516:SF2">
    <property type="entry name" value="LEXA REPRESSOR-RELATED"/>
    <property type="match status" value="1"/>
</dbReference>
<evidence type="ECO:0000256" key="3">
    <source>
        <dbReference type="ARBA" id="ARBA00022801"/>
    </source>
</evidence>
<dbReference type="InterPro" id="IPR039418">
    <property type="entry name" value="LexA-like"/>
</dbReference>
<name>A0A318UAJ3_9SPHI</name>
<evidence type="ECO:0000256" key="4">
    <source>
        <dbReference type="ARBA" id="ARBA00022813"/>
    </source>
</evidence>
<evidence type="ECO:0000256" key="2">
    <source>
        <dbReference type="ARBA" id="ARBA00022763"/>
    </source>
</evidence>
<evidence type="ECO:0000256" key="5">
    <source>
        <dbReference type="ARBA" id="ARBA00023204"/>
    </source>
</evidence>
<dbReference type="PRINTS" id="PR00726">
    <property type="entry name" value="LEXASERPTASE"/>
</dbReference>
<dbReference type="GO" id="GO:0009432">
    <property type="term" value="P:SOS response"/>
    <property type="evidence" value="ECO:0007669"/>
    <property type="project" value="UniProtKB-KW"/>
</dbReference>
<organism evidence="9 10">
    <name type="scientific">Pedobacter nutrimenti</name>
    <dbReference type="NCBI Taxonomy" id="1241337"/>
    <lineage>
        <taxon>Bacteria</taxon>
        <taxon>Pseudomonadati</taxon>
        <taxon>Bacteroidota</taxon>
        <taxon>Sphingobacteriia</taxon>
        <taxon>Sphingobacteriales</taxon>
        <taxon>Sphingobacteriaceae</taxon>
        <taxon>Pedobacter</taxon>
    </lineage>
</organism>
<keyword evidence="6" id="KW-0742">SOS response</keyword>
<dbReference type="GO" id="GO:0006281">
    <property type="term" value="P:DNA repair"/>
    <property type="evidence" value="ECO:0007669"/>
    <property type="project" value="UniProtKB-KW"/>
</dbReference>
<evidence type="ECO:0000259" key="8">
    <source>
        <dbReference type="Pfam" id="PF00717"/>
    </source>
</evidence>
<keyword evidence="4 7" id="KW-0068">Autocatalytic cleavage</keyword>
<keyword evidence="10" id="KW-1185">Reference proteome</keyword>
<dbReference type="Proteomes" id="UP000248198">
    <property type="component" value="Unassembled WGS sequence"/>
</dbReference>
<dbReference type="CDD" id="cd06529">
    <property type="entry name" value="S24_LexA-like"/>
    <property type="match status" value="1"/>
</dbReference>
<comment type="similarity">
    <text evidence="1 7">Belongs to the peptidase S24 family.</text>
</comment>
<dbReference type="PANTHER" id="PTHR33516">
    <property type="entry name" value="LEXA REPRESSOR"/>
    <property type="match status" value="1"/>
</dbReference>
<dbReference type="InterPro" id="IPR006197">
    <property type="entry name" value="Peptidase_S24_LexA"/>
</dbReference>
<dbReference type="AlphaFoldDB" id="A0A318UAJ3"/>
<accession>A0A318UAJ3</accession>
<feature type="domain" description="Peptidase S24/S26A/S26B/S26C" evidence="8">
    <location>
        <begin position="24"/>
        <end position="135"/>
    </location>
</feature>
<reference evidence="9 10" key="1">
    <citation type="submission" date="2018-06" db="EMBL/GenBank/DDBJ databases">
        <title>Genomic Encyclopedia of Archaeal and Bacterial Type Strains, Phase II (KMG-II): from individual species to whole genera.</title>
        <authorList>
            <person name="Goeker M."/>
        </authorList>
    </citation>
    <scope>NUCLEOTIDE SEQUENCE [LARGE SCALE GENOMIC DNA]</scope>
    <source>
        <strain evidence="9 10">DSM 27372</strain>
    </source>
</reference>
<keyword evidence="2" id="KW-0227">DNA damage</keyword>
<evidence type="ECO:0000256" key="7">
    <source>
        <dbReference type="RuleBase" id="RU003991"/>
    </source>
</evidence>
<dbReference type="GO" id="GO:0006355">
    <property type="term" value="P:regulation of DNA-templated transcription"/>
    <property type="evidence" value="ECO:0007669"/>
    <property type="project" value="InterPro"/>
</dbReference>
<dbReference type="GO" id="GO:0003677">
    <property type="term" value="F:DNA binding"/>
    <property type="evidence" value="ECO:0007669"/>
    <property type="project" value="InterPro"/>
</dbReference>
<sequence>MEHLVQLYTADFKTQMLIPYFERGIQAGFPSPAADYMELAIDLNDTLIKNPSSTFIGRISGVSMIEIGIFDGSLAIIDKSQRVESGNIVVAWVDDGFTLKQFKKEKGKTYLIAFNNDFKPILIDESNYGIIWGKVTYIINETK</sequence>
<dbReference type="SUPFAM" id="SSF51306">
    <property type="entry name" value="LexA/Signal peptidase"/>
    <property type="match status" value="1"/>
</dbReference>
<evidence type="ECO:0000256" key="1">
    <source>
        <dbReference type="ARBA" id="ARBA00007484"/>
    </source>
</evidence>
<keyword evidence="3 7" id="KW-0378">Hydrolase</keyword>
<keyword evidence="5" id="KW-0234">DNA repair</keyword>
<dbReference type="RefSeq" id="WP_110834734.1">
    <property type="nucleotide sequence ID" value="NZ_QKLU01000012.1"/>
</dbReference>
<gene>
    <name evidence="9" type="ORF">B0O44_11264</name>
</gene>
<dbReference type="InterPro" id="IPR036286">
    <property type="entry name" value="LexA/Signal_pep-like_sf"/>
</dbReference>
<protein>
    <submittedName>
        <fullName evidence="9">DNA polymerase V</fullName>
    </submittedName>
</protein>
<dbReference type="NCBIfam" id="NF007621">
    <property type="entry name" value="PRK10276.1"/>
    <property type="match status" value="1"/>
</dbReference>
<dbReference type="OrthoDB" id="9787787at2"/>
<dbReference type="InterPro" id="IPR050077">
    <property type="entry name" value="LexA_repressor"/>
</dbReference>
<dbReference type="InterPro" id="IPR015927">
    <property type="entry name" value="Peptidase_S24_S26A/B/C"/>
</dbReference>
<evidence type="ECO:0000313" key="9">
    <source>
        <dbReference type="EMBL" id="PYF68477.1"/>
    </source>
</evidence>
<dbReference type="Gene3D" id="2.10.109.10">
    <property type="entry name" value="Umud Fragment, subunit A"/>
    <property type="match status" value="1"/>
</dbReference>
<evidence type="ECO:0000256" key="6">
    <source>
        <dbReference type="ARBA" id="ARBA00023236"/>
    </source>
</evidence>